<name>A0ABY3Q7W6_9PSED</name>
<accession>A0ABY3Q7W6</accession>
<dbReference type="Proteomes" id="UP001162907">
    <property type="component" value="Chromosome"/>
</dbReference>
<evidence type="ECO:0000313" key="2">
    <source>
        <dbReference type="Proteomes" id="UP001162907"/>
    </source>
</evidence>
<evidence type="ECO:0000313" key="1">
    <source>
        <dbReference type="EMBL" id="UFQ02206.1"/>
    </source>
</evidence>
<protein>
    <submittedName>
        <fullName evidence="1">Uncharacterized protein</fullName>
    </submittedName>
</protein>
<dbReference type="RefSeq" id="WP_176247756.1">
    <property type="nucleotide sequence ID" value="NZ_CP075567.1"/>
</dbReference>
<dbReference type="EMBL" id="CP075567">
    <property type="protein sequence ID" value="UFQ02206.1"/>
    <property type="molecule type" value="Genomic_DNA"/>
</dbReference>
<reference evidence="1 2" key="1">
    <citation type="journal article" date="2022" name="Int. J. Syst. Evol. Microbiol.">
        <title>Pseudomonas fitomaticsae sp. nov., isolated at Marimurtra Botanical Garden in Blanes, Catalonia, Spain.</title>
        <authorList>
            <person name="Atanasov K.E."/>
            <person name="Galbis D.M."/>
            <person name="Cornado D."/>
            <person name="Serpico A."/>
            <person name="Sanchez G."/>
            <person name="Bosch M."/>
            <person name="Ferrer A."/>
            <person name="Altabella T."/>
        </authorList>
    </citation>
    <scope>NUCLEOTIDE SEQUENCE [LARGE SCALE GENOMIC DNA]</scope>
    <source>
        <strain evidence="1 2">FIT81</strain>
    </source>
</reference>
<proteinExistence type="predicted"/>
<organism evidence="1 2">
    <name type="scientific">Pseudomonas fitomaticsae</name>
    <dbReference type="NCBI Taxonomy" id="2837969"/>
    <lineage>
        <taxon>Bacteria</taxon>
        <taxon>Pseudomonadati</taxon>
        <taxon>Pseudomonadota</taxon>
        <taxon>Gammaproteobacteria</taxon>
        <taxon>Pseudomonadales</taxon>
        <taxon>Pseudomonadaceae</taxon>
        <taxon>Pseudomonas</taxon>
    </lineage>
</organism>
<sequence length="51" mass="5751">MTITKIIKGPHKLFGLWWVTADCNGTKQHMSFRTEQQARAIAPGQDSVTLH</sequence>
<keyword evidence="2" id="KW-1185">Reference proteome</keyword>
<gene>
    <name evidence="1" type="ORF">KJY40_11125</name>
</gene>